<proteinExistence type="predicted"/>
<dbReference type="RefSeq" id="WP_071313619.1">
    <property type="nucleotide sequence ID" value="NZ_MLQQ01000027.1"/>
</dbReference>
<evidence type="ECO:0000313" key="1">
    <source>
        <dbReference type="EMBL" id="OIJ11479.1"/>
    </source>
</evidence>
<evidence type="ECO:0000313" key="2">
    <source>
        <dbReference type="Proteomes" id="UP000180098"/>
    </source>
</evidence>
<name>A0A1S2LG21_9BACI</name>
<organism evidence="1 2">
    <name type="scientific">Anaerobacillus arseniciselenatis</name>
    <dbReference type="NCBI Taxonomy" id="85682"/>
    <lineage>
        <taxon>Bacteria</taxon>
        <taxon>Bacillati</taxon>
        <taxon>Bacillota</taxon>
        <taxon>Bacilli</taxon>
        <taxon>Bacillales</taxon>
        <taxon>Bacillaceae</taxon>
        <taxon>Anaerobacillus</taxon>
    </lineage>
</organism>
<evidence type="ECO:0008006" key="3">
    <source>
        <dbReference type="Google" id="ProtNLM"/>
    </source>
</evidence>
<sequence length="216" mass="25084">MKKMGIHTFSWSLSDLLESGLQPFNIVAGQDGQLYEIRQSDLGTIIVPADNLRMLEEIPRGFQFNLPKIPGETLASAITFFRDYCKNGVELEVMVSFFYHPITKEYVVDCPLQRVSKGRIEFEELNYYQEGFIEVLQLHSHNSMKAYFSEVDNNDEKRFLLYGVVGELDQEHPNMKLRAGVNGYFYDLPLEYVFDRPDVTRVMDYPSIWNKKVSVI</sequence>
<comment type="caution">
    <text evidence="1">The sequence shown here is derived from an EMBL/GenBank/DDBJ whole genome shotgun (WGS) entry which is preliminary data.</text>
</comment>
<dbReference type="EMBL" id="MLQQ01000027">
    <property type="protein sequence ID" value="OIJ11479.1"/>
    <property type="molecule type" value="Genomic_DNA"/>
</dbReference>
<dbReference type="OrthoDB" id="1956305at2"/>
<reference evidence="1 2" key="1">
    <citation type="submission" date="2016-10" db="EMBL/GenBank/DDBJ databases">
        <title>Draft genome sequences of four alkaliphilic bacteria belonging to the Anaerobacillus genus.</title>
        <authorList>
            <person name="Bassil N.M."/>
            <person name="Lloyd J.R."/>
        </authorList>
    </citation>
    <scope>NUCLEOTIDE SEQUENCE [LARGE SCALE GENOMIC DNA]</scope>
    <source>
        <strain evidence="1 2">DSM 15340</strain>
    </source>
</reference>
<dbReference type="AlphaFoldDB" id="A0A1S2LG21"/>
<accession>A0A1S2LG21</accession>
<keyword evidence="2" id="KW-1185">Reference proteome</keyword>
<protein>
    <recommendedName>
        <fullName evidence="3">JAB domain-containing protein</fullName>
    </recommendedName>
</protein>
<gene>
    <name evidence="1" type="ORF">BKP35_12105</name>
</gene>
<dbReference type="Proteomes" id="UP000180098">
    <property type="component" value="Unassembled WGS sequence"/>
</dbReference>